<reference evidence="6" key="1">
    <citation type="submission" date="2025-08" db="UniProtKB">
        <authorList>
            <consortium name="Ensembl"/>
        </authorList>
    </citation>
    <scope>IDENTIFICATION</scope>
</reference>
<protein>
    <recommendedName>
        <fullName evidence="5">TGF-beta family profile domain-containing protein</fullName>
    </recommendedName>
</protein>
<evidence type="ECO:0000313" key="7">
    <source>
        <dbReference type="Proteomes" id="UP000261520"/>
    </source>
</evidence>
<dbReference type="InterPro" id="IPR029034">
    <property type="entry name" value="Cystine-knot_cytokine"/>
</dbReference>
<dbReference type="CDD" id="cd19379">
    <property type="entry name" value="TGF_beta_GSDF"/>
    <property type="match status" value="1"/>
</dbReference>
<dbReference type="Pfam" id="PF00019">
    <property type="entry name" value="TGF_beta"/>
    <property type="match status" value="1"/>
</dbReference>
<evidence type="ECO:0000256" key="2">
    <source>
        <dbReference type="ARBA" id="ARBA00022525"/>
    </source>
</evidence>
<evidence type="ECO:0000313" key="6">
    <source>
        <dbReference type="Ensembl" id="ENSPMGP00000002266.1"/>
    </source>
</evidence>
<keyword evidence="3" id="KW-0339">Growth factor</keyword>
<feature type="signal peptide" evidence="4">
    <location>
        <begin position="1"/>
        <end position="19"/>
    </location>
</feature>
<keyword evidence="7" id="KW-1185">Reference proteome</keyword>
<dbReference type="PROSITE" id="PS51362">
    <property type="entry name" value="TGF_BETA_2"/>
    <property type="match status" value="1"/>
</dbReference>
<dbReference type="Gene3D" id="2.10.90.10">
    <property type="entry name" value="Cystine-knot cytokines"/>
    <property type="match status" value="1"/>
</dbReference>
<accession>A0A3B3ZCZ9</accession>
<feature type="domain" description="TGF-beta family profile" evidence="5">
    <location>
        <begin position="101"/>
        <end position="207"/>
    </location>
</feature>
<evidence type="ECO:0000256" key="1">
    <source>
        <dbReference type="ARBA" id="ARBA00004613"/>
    </source>
</evidence>
<comment type="similarity">
    <text evidence="3">Belongs to the TGF-beta family.</text>
</comment>
<evidence type="ECO:0000259" key="5">
    <source>
        <dbReference type="PROSITE" id="PS51362"/>
    </source>
</evidence>
<name>A0A3B3ZCZ9_9GOBI</name>
<dbReference type="SMART" id="SM00204">
    <property type="entry name" value="TGFB"/>
    <property type="match status" value="1"/>
</dbReference>
<dbReference type="Proteomes" id="UP000261520">
    <property type="component" value="Unplaced"/>
</dbReference>
<dbReference type="Ensembl" id="ENSPMGT00000002404.1">
    <property type="protein sequence ID" value="ENSPMGP00000002266.1"/>
    <property type="gene ID" value="ENSPMGG00000000462.1"/>
</dbReference>
<keyword evidence="2" id="KW-0964">Secreted</keyword>
<proteinExistence type="inferred from homology"/>
<sequence>MSFTCIFMMTLLGSAVVIAFVLQPSQEESDRFVIAAGFHQSYHFPVLCLRSCQSVSLQSIKKELLKSLNLQAEPQVPVGLLDSVQEQWKQAFSALSSDAIGSEAASISDGGNISNSLKCCSLTSEIFMKDLGWSNWVIYPSSLTVTKCKLCIREGNTVQCPAPVHPQNGQVPCCRPTSHKLVPIVYMSEYGSVVISSVQLAQGCDCDIGNNQEPINK</sequence>
<keyword evidence="4" id="KW-0732">Signal</keyword>
<dbReference type="GO" id="GO:0005576">
    <property type="term" value="C:extracellular region"/>
    <property type="evidence" value="ECO:0007669"/>
    <property type="project" value="UniProtKB-SubCell"/>
</dbReference>
<dbReference type="SUPFAM" id="SSF57501">
    <property type="entry name" value="Cystine-knot cytokines"/>
    <property type="match status" value="1"/>
</dbReference>
<dbReference type="AlphaFoldDB" id="A0A3B3ZCZ9"/>
<feature type="chain" id="PRO_5017393925" description="TGF-beta family profile domain-containing protein" evidence="4">
    <location>
        <begin position="20"/>
        <end position="217"/>
    </location>
</feature>
<organism evidence="6 7">
    <name type="scientific">Periophthalmus magnuspinnatus</name>
    <dbReference type="NCBI Taxonomy" id="409849"/>
    <lineage>
        <taxon>Eukaryota</taxon>
        <taxon>Metazoa</taxon>
        <taxon>Chordata</taxon>
        <taxon>Craniata</taxon>
        <taxon>Vertebrata</taxon>
        <taxon>Euteleostomi</taxon>
        <taxon>Actinopterygii</taxon>
        <taxon>Neopterygii</taxon>
        <taxon>Teleostei</taxon>
        <taxon>Neoteleostei</taxon>
        <taxon>Acanthomorphata</taxon>
        <taxon>Gobiaria</taxon>
        <taxon>Gobiiformes</taxon>
        <taxon>Gobioidei</taxon>
        <taxon>Gobiidae</taxon>
        <taxon>Oxudercinae</taxon>
        <taxon>Periophthalmus</taxon>
    </lineage>
</organism>
<dbReference type="InterPro" id="IPR001839">
    <property type="entry name" value="TGF-b_C"/>
</dbReference>
<reference evidence="6" key="2">
    <citation type="submission" date="2025-09" db="UniProtKB">
        <authorList>
            <consortium name="Ensembl"/>
        </authorList>
    </citation>
    <scope>IDENTIFICATION</scope>
</reference>
<dbReference type="GO" id="GO:0008083">
    <property type="term" value="F:growth factor activity"/>
    <property type="evidence" value="ECO:0007669"/>
    <property type="project" value="UniProtKB-KW"/>
</dbReference>
<evidence type="ECO:0000256" key="4">
    <source>
        <dbReference type="SAM" id="SignalP"/>
    </source>
</evidence>
<comment type="subcellular location">
    <subcellularLocation>
        <location evidence="1">Secreted</location>
    </subcellularLocation>
</comment>
<evidence type="ECO:0000256" key="3">
    <source>
        <dbReference type="RuleBase" id="RU000354"/>
    </source>
</evidence>